<evidence type="ECO:0000313" key="4">
    <source>
        <dbReference type="Proteomes" id="UP000010847"/>
    </source>
</evidence>
<dbReference type="eggNOG" id="ENOG5033C4Y">
    <property type="taxonomic scope" value="Bacteria"/>
</dbReference>
<dbReference type="Proteomes" id="UP000010847">
    <property type="component" value="Chromosome"/>
</dbReference>
<organism evidence="3 4">
    <name type="scientific">Desulfitobacterium metallireducens DSM 15288</name>
    <dbReference type="NCBI Taxonomy" id="871968"/>
    <lineage>
        <taxon>Bacteria</taxon>
        <taxon>Bacillati</taxon>
        <taxon>Bacillota</taxon>
        <taxon>Clostridia</taxon>
        <taxon>Eubacteriales</taxon>
        <taxon>Desulfitobacteriaceae</taxon>
        <taxon>Desulfitobacterium</taxon>
    </lineage>
</organism>
<dbReference type="AlphaFoldDB" id="W0E9H8"/>
<protein>
    <submittedName>
        <fullName evidence="3">Uncharacterized protein</fullName>
    </submittedName>
</protein>
<sequence length="160" mass="17509">MDSDTSSPSRSSNGELEGDKPSTDVSSTSSLRSLDKGFATVLILLLFATFSAFGLEAYLKAQSENRMAKREALSRQAVYTSEGGLEWAKSELIKNPLFTGGKRTIGEGTAVIDVTVGEGGYWVTSDAQQGVARRKIQVFLSLDPLDQNRWVVSQYQEIYQ</sequence>
<feature type="region of interest" description="Disordered" evidence="1">
    <location>
        <begin position="1"/>
        <end position="30"/>
    </location>
</feature>
<accession>W0E9H8</accession>
<keyword evidence="4" id="KW-1185">Reference proteome</keyword>
<proteinExistence type="predicted"/>
<keyword evidence="2" id="KW-0812">Transmembrane</keyword>
<evidence type="ECO:0000256" key="2">
    <source>
        <dbReference type="SAM" id="Phobius"/>
    </source>
</evidence>
<reference evidence="3 4" key="1">
    <citation type="submission" date="2013-12" db="EMBL/GenBank/DDBJ databases">
        <authorList>
            <consortium name="DOE Joint Genome Institute"/>
            <person name="Smidt H."/>
            <person name="Huntemann M."/>
            <person name="Han J."/>
            <person name="Chen A."/>
            <person name="Kyrpides N."/>
            <person name="Mavromatis K."/>
            <person name="Markowitz V."/>
            <person name="Palaniappan K."/>
            <person name="Ivanova N."/>
            <person name="Schaumberg A."/>
            <person name="Pati A."/>
            <person name="Liolios K."/>
            <person name="Nordberg H.P."/>
            <person name="Cantor M.N."/>
            <person name="Hua S.X."/>
            <person name="Woyke T."/>
        </authorList>
    </citation>
    <scope>NUCLEOTIDE SEQUENCE [LARGE SCALE GENOMIC DNA]</scope>
    <source>
        <strain evidence="4">DSM 15288</strain>
    </source>
</reference>
<dbReference type="KEGG" id="dmt:DESME_10550"/>
<gene>
    <name evidence="3" type="ORF">DESME_10550</name>
</gene>
<name>W0E9H8_9FIRM</name>
<dbReference type="EMBL" id="CP007032">
    <property type="protein sequence ID" value="AHF07422.1"/>
    <property type="molecule type" value="Genomic_DNA"/>
</dbReference>
<dbReference type="HOGENOM" id="CLU_155110_0_0_9"/>
<dbReference type="RefSeq" id="WP_242837401.1">
    <property type="nucleotide sequence ID" value="NZ_CP007032.1"/>
</dbReference>
<dbReference type="STRING" id="871968.DESME_10550"/>
<feature type="compositionally biased region" description="Low complexity" evidence="1">
    <location>
        <begin position="1"/>
        <end position="12"/>
    </location>
</feature>
<evidence type="ECO:0000313" key="3">
    <source>
        <dbReference type="EMBL" id="AHF07422.1"/>
    </source>
</evidence>
<keyword evidence="2" id="KW-1133">Transmembrane helix</keyword>
<feature type="transmembrane region" description="Helical" evidence="2">
    <location>
        <begin position="37"/>
        <end position="59"/>
    </location>
</feature>
<keyword evidence="2" id="KW-0472">Membrane</keyword>
<evidence type="ECO:0000256" key="1">
    <source>
        <dbReference type="SAM" id="MobiDB-lite"/>
    </source>
</evidence>